<sequence length="304" mass="33707">MDSNANQFKFLLVFVFAIAGIPMFNLMTLISQQLLGIDFLSFFAVDAKYKIFITVSCFLGIISYLGTIFGVQFVLRYGRIKCVHLDLITILRSQEEAPFSWRMGRLIELLLLANASFCCSTNLLLAIVFLSAMNATWAAITLGCFHAIYATVALPLVFYLFFGFIAEPIPEGCDYWFRENRDRFMKCDSRHCLVCRNANEPSSTSPVPSISLQIDEREHNDQLPPLEASRAVPSAPPTPAAAAVTEEGEEPEVCSICFQDSANRSIDPCGHRLCALCSSRVNSCPFCRAQIVSVQRLIAVVGGN</sequence>
<dbReference type="AlphaFoldDB" id="A0A914XPD4"/>
<feature type="transmembrane region" description="Helical" evidence="5">
    <location>
        <begin position="137"/>
        <end position="162"/>
    </location>
</feature>
<protein>
    <submittedName>
        <fullName evidence="8">RING-type domain-containing protein</fullName>
    </submittedName>
</protein>
<feature type="region of interest" description="Disordered" evidence="4">
    <location>
        <begin position="227"/>
        <end position="247"/>
    </location>
</feature>
<dbReference type="Gene3D" id="3.30.40.10">
    <property type="entry name" value="Zinc/RING finger domain, C3HC4 (zinc finger)"/>
    <property type="match status" value="1"/>
</dbReference>
<evidence type="ECO:0000256" key="3">
    <source>
        <dbReference type="PROSITE-ProRule" id="PRU00175"/>
    </source>
</evidence>
<feature type="transmembrane region" description="Helical" evidence="5">
    <location>
        <begin position="51"/>
        <end position="75"/>
    </location>
</feature>
<keyword evidence="5" id="KW-0812">Transmembrane</keyword>
<evidence type="ECO:0000256" key="2">
    <source>
        <dbReference type="ARBA" id="ARBA00022833"/>
    </source>
</evidence>
<dbReference type="GO" id="GO:0008270">
    <property type="term" value="F:zinc ion binding"/>
    <property type="evidence" value="ECO:0007669"/>
    <property type="project" value="UniProtKB-KW"/>
</dbReference>
<feature type="transmembrane region" description="Helical" evidence="5">
    <location>
        <begin position="12"/>
        <end position="31"/>
    </location>
</feature>
<evidence type="ECO:0000256" key="5">
    <source>
        <dbReference type="SAM" id="Phobius"/>
    </source>
</evidence>
<keyword evidence="7" id="KW-1185">Reference proteome</keyword>
<keyword evidence="2" id="KW-0862">Zinc</keyword>
<evidence type="ECO:0000256" key="1">
    <source>
        <dbReference type="ARBA" id="ARBA00022771"/>
    </source>
</evidence>
<dbReference type="PROSITE" id="PS50089">
    <property type="entry name" value="ZF_RING_2"/>
    <property type="match status" value="1"/>
</dbReference>
<evidence type="ECO:0000313" key="8">
    <source>
        <dbReference type="WBParaSite" id="PSAMB.scaffold9121size5337.g32123.t1"/>
    </source>
</evidence>
<dbReference type="Proteomes" id="UP000887566">
    <property type="component" value="Unplaced"/>
</dbReference>
<reference evidence="8" key="1">
    <citation type="submission" date="2022-11" db="UniProtKB">
        <authorList>
            <consortium name="WormBaseParasite"/>
        </authorList>
    </citation>
    <scope>IDENTIFICATION</scope>
</reference>
<keyword evidence="1 3" id="KW-0863">Zinc-finger</keyword>
<evidence type="ECO:0000313" key="7">
    <source>
        <dbReference type="Proteomes" id="UP000887566"/>
    </source>
</evidence>
<feature type="transmembrane region" description="Helical" evidence="5">
    <location>
        <begin position="109"/>
        <end position="131"/>
    </location>
</feature>
<dbReference type="SUPFAM" id="SSF57850">
    <property type="entry name" value="RING/U-box"/>
    <property type="match status" value="1"/>
</dbReference>
<organism evidence="7 8">
    <name type="scientific">Plectus sambesii</name>
    <dbReference type="NCBI Taxonomy" id="2011161"/>
    <lineage>
        <taxon>Eukaryota</taxon>
        <taxon>Metazoa</taxon>
        <taxon>Ecdysozoa</taxon>
        <taxon>Nematoda</taxon>
        <taxon>Chromadorea</taxon>
        <taxon>Plectida</taxon>
        <taxon>Plectina</taxon>
        <taxon>Plectoidea</taxon>
        <taxon>Plectidae</taxon>
        <taxon>Plectus</taxon>
    </lineage>
</organism>
<accession>A0A914XPD4</accession>
<name>A0A914XPD4_9BILA</name>
<keyword evidence="5" id="KW-0472">Membrane</keyword>
<evidence type="ECO:0000256" key="4">
    <source>
        <dbReference type="SAM" id="MobiDB-lite"/>
    </source>
</evidence>
<feature type="domain" description="RING-type" evidence="6">
    <location>
        <begin position="254"/>
        <end position="288"/>
    </location>
</feature>
<proteinExistence type="predicted"/>
<dbReference type="SMART" id="SM00184">
    <property type="entry name" value="RING"/>
    <property type="match status" value="1"/>
</dbReference>
<keyword evidence="5" id="KW-1133">Transmembrane helix</keyword>
<dbReference type="WBParaSite" id="PSAMB.scaffold9121size5337.g32123.t1">
    <property type="protein sequence ID" value="PSAMB.scaffold9121size5337.g32123.t1"/>
    <property type="gene ID" value="PSAMB.scaffold9121size5337.g32123"/>
</dbReference>
<evidence type="ECO:0000259" key="6">
    <source>
        <dbReference type="PROSITE" id="PS50089"/>
    </source>
</evidence>
<keyword evidence="1 3" id="KW-0479">Metal-binding</keyword>
<dbReference type="InterPro" id="IPR013083">
    <property type="entry name" value="Znf_RING/FYVE/PHD"/>
</dbReference>
<dbReference type="InterPro" id="IPR001841">
    <property type="entry name" value="Znf_RING"/>
</dbReference>
<dbReference type="Pfam" id="PF13920">
    <property type="entry name" value="zf-C3HC4_3"/>
    <property type="match status" value="1"/>
</dbReference>